<reference evidence="1" key="1">
    <citation type="submission" date="2015-07" db="EMBL/GenBank/DDBJ databases">
        <title>MeaNS - Measles Nucleotide Surveillance Program.</title>
        <authorList>
            <person name="Tran T."/>
            <person name="Druce J."/>
        </authorList>
    </citation>
    <scope>NUCLEOTIDE SEQUENCE</scope>
    <source>
        <strain evidence="1">UCB-OBI-ISO-001</strain>
        <tissue evidence="1">Gonad</tissue>
    </source>
</reference>
<name>A0A0L8GVB3_OCTBM</name>
<organism evidence="1">
    <name type="scientific">Octopus bimaculoides</name>
    <name type="common">California two-spotted octopus</name>
    <dbReference type="NCBI Taxonomy" id="37653"/>
    <lineage>
        <taxon>Eukaryota</taxon>
        <taxon>Metazoa</taxon>
        <taxon>Spiralia</taxon>
        <taxon>Lophotrochozoa</taxon>
        <taxon>Mollusca</taxon>
        <taxon>Cephalopoda</taxon>
        <taxon>Coleoidea</taxon>
        <taxon>Octopodiformes</taxon>
        <taxon>Octopoda</taxon>
        <taxon>Incirrata</taxon>
        <taxon>Octopodidae</taxon>
        <taxon>Octopus</taxon>
    </lineage>
</organism>
<dbReference type="AlphaFoldDB" id="A0A0L8GVB3"/>
<evidence type="ECO:0000313" key="1">
    <source>
        <dbReference type="EMBL" id="KOF80545.1"/>
    </source>
</evidence>
<dbReference type="OrthoDB" id="1938156at2759"/>
<accession>A0A0L8GVB3</accession>
<sequence>MSGMEETMYAAATSRNLSANAMEMQEIHMDKTKLEKYKKLFKKQCDVLKITPPKEVFQRAERKIITYRTLNVETKKIEVAETDELEQCLNEVKPLTTFYARGSKFGTVEVRFTSEKEAKKHSTVPLRTARWALLPTHCRRRAARVRIGRSPPEIDPV</sequence>
<gene>
    <name evidence="1" type="ORF">OCBIM_22027744mg</name>
</gene>
<proteinExistence type="predicted"/>
<dbReference type="EMBL" id="KQ420356">
    <property type="protein sequence ID" value="KOF80545.1"/>
    <property type="molecule type" value="Genomic_DNA"/>
</dbReference>
<protein>
    <submittedName>
        <fullName evidence="1">Uncharacterized protein</fullName>
    </submittedName>
</protein>